<organism evidence="1 2">
    <name type="scientific">Lentithecium fluviatile CBS 122367</name>
    <dbReference type="NCBI Taxonomy" id="1168545"/>
    <lineage>
        <taxon>Eukaryota</taxon>
        <taxon>Fungi</taxon>
        <taxon>Dikarya</taxon>
        <taxon>Ascomycota</taxon>
        <taxon>Pezizomycotina</taxon>
        <taxon>Dothideomycetes</taxon>
        <taxon>Pleosporomycetidae</taxon>
        <taxon>Pleosporales</taxon>
        <taxon>Massarineae</taxon>
        <taxon>Lentitheciaceae</taxon>
        <taxon>Lentithecium</taxon>
    </lineage>
</organism>
<evidence type="ECO:0000313" key="2">
    <source>
        <dbReference type="Proteomes" id="UP000799291"/>
    </source>
</evidence>
<dbReference type="EMBL" id="MU005581">
    <property type="protein sequence ID" value="KAF2684581.1"/>
    <property type="molecule type" value="Genomic_DNA"/>
</dbReference>
<sequence length="162" mass="17534">MQFEASHVEQGGACIRKSLTRQVASVEKDDMRGACDEDDKAACGMCPPPTAPRRERPADLAKGRLFSPRTIGQRPSLLRSPLRSGFGCLRGSEPTDSSSLYSESVGSYLMPLLYPSNFAGAKLLFVQQSTAFVGRLFPWSASSNVSGRVPYSARLNELSLAT</sequence>
<gene>
    <name evidence="1" type="ORF">K458DRAFT_33888</name>
</gene>
<protein>
    <submittedName>
        <fullName evidence="1">Uncharacterized protein</fullName>
    </submittedName>
</protein>
<reference evidence="1" key="1">
    <citation type="journal article" date="2020" name="Stud. Mycol.">
        <title>101 Dothideomycetes genomes: a test case for predicting lifestyles and emergence of pathogens.</title>
        <authorList>
            <person name="Haridas S."/>
            <person name="Albert R."/>
            <person name="Binder M."/>
            <person name="Bloem J."/>
            <person name="Labutti K."/>
            <person name="Salamov A."/>
            <person name="Andreopoulos B."/>
            <person name="Baker S."/>
            <person name="Barry K."/>
            <person name="Bills G."/>
            <person name="Bluhm B."/>
            <person name="Cannon C."/>
            <person name="Castanera R."/>
            <person name="Culley D."/>
            <person name="Daum C."/>
            <person name="Ezra D."/>
            <person name="Gonzalez J."/>
            <person name="Henrissat B."/>
            <person name="Kuo A."/>
            <person name="Liang C."/>
            <person name="Lipzen A."/>
            <person name="Lutzoni F."/>
            <person name="Magnuson J."/>
            <person name="Mondo S."/>
            <person name="Nolan M."/>
            <person name="Ohm R."/>
            <person name="Pangilinan J."/>
            <person name="Park H.-J."/>
            <person name="Ramirez L."/>
            <person name="Alfaro M."/>
            <person name="Sun H."/>
            <person name="Tritt A."/>
            <person name="Yoshinaga Y."/>
            <person name="Zwiers L.-H."/>
            <person name="Turgeon B."/>
            <person name="Goodwin S."/>
            <person name="Spatafora J."/>
            <person name="Crous P."/>
            <person name="Grigoriev I."/>
        </authorList>
    </citation>
    <scope>NUCLEOTIDE SEQUENCE</scope>
    <source>
        <strain evidence="1">CBS 122367</strain>
    </source>
</reference>
<accession>A0A6G1J2Z3</accession>
<name>A0A6G1J2Z3_9PLEO</name>
<proteinExistence type="predicted"/>
<keyword evidence="2" id="KW-1185">Reference proteome</keyword>
<evidence type="ECO:0000313" key="1">
    <source>
        <dbReference type="EMBL" id="KAF2684581.1"/>
    </source>
</evidence>
<dbReference type="AlphaFoldDB" id="A0A6G1J2Z3"/>
<dbReference type="Proteomes" id="UP000799291">
    <property type="component" value="Unassembled WGS sequence"/>
</dbReference>